<dbReference type="AlphaFoldDB" id="A0A2S5T7X4"/>
<keyword evidence="3" id="KW-1185">Reference proteome</keyword>
<reference evidence="2 3" key="1">
    <citation type="submission" date="2018-02" db="EMBL/GenBank/DDBJ databases">
        <title>Reclassifiation of [Polyangium] brachysporum DSM 7029 as Guopingzhaonella breviflexa gen. nov., sp. nov., a member of the family Comamonadaceae.</title>
        <authorList>
            <person name="Tang B."/>
        </authorList>
    </citation>
    <scope>NUCLEOTIDE SEQUENCE [LARGE SCALE GENOMIC DNA]</scope>
    <source>
        <strain evidence="2 3">DSM 15344</strain>
    </source>
</reference>
<name>A0A2S5T7X4_9BURK</name>
<gene>
    <name evidence="2" type="ORF">C1702_03395</name>
</gene>
<dbReference type="NCBIfam" id="NF043076">
    <property type="entry name" value="PHA_gran_PhaM"/>
    <property type="match status" value="1"/>
</dbReference>
<feature type="compositionally biased region" description="Pro residues" evidence="1">
    <location>
        <begin position="105"/>
        <end position="115"/>
    </location>
</feature>
<evidence type="ECO:0000313" key="3">
    <source>
        <dbReference type="Proteomes" id="UP000239406"/>
    </source>
</evidence>
<feature type="compositionally biased region" description="Low complexity" evidence="1">
    <location>
        <begin position="123"/>
        <end position="141"/>
    </location>
</feature>
<sequence length="225" mass="24176">MNDPLQGIGKLVPGFDFLQDLVKNAGTALPSFTQWVAPTLDPEELDKRIGELRAVQFWLEQNARMLGTTIQAMEVQRMTLSTLQSMNVPLETLRESLQVRTPAAAPSPAPEPPPTARKRAARKAAQAPAPAAEPGAAGTGPVDPMQWWNALTQQFGTLAANTMNEAFRNTATEAAGKMATDLMQQSMHAAESALRQTLEPEAPAAARKTTRSGARPRGAKPRGKT</sequence>
<evidence type="ECO:0000256" key="1">
    <source>
        <dbReference type="SAM" id="MobiDB-lite"/>
    </source>
</evidence>
<organism evidence="2 3">
    <name type="scientific">Caldimonas thermodepolymerans</name>
    <dbReference type="NCBI Taxonomy" id="215580"/>
    <lineage>
        <taxon>Bacteria</taxon>
        <taxon>Pseudomonadati</taxon>
        <taxon>Pseudomonadota</taxon>
        <taxon>Betaproteobacteria</taxon>
        <taxon>Burkholderiales</taxon>
        <taxon>Sphaerotilaceae</taxon>
        <taxon>Caldimonas</taxon>
    </lineage>
</organism>
<dbReference type="InterPro" id="IPR050026">
    <property type="entry name" value="PHA_gran_PhaM_N"/>
</dbReference>
<feature type="region of interest" description="Disordered" evidence="1">
    <location>
        <begin position="99"/>
        <end position="144"/>
    </location>
</feature>
<dbReference type="EMBL" id="PSNY01000003">
    <property type="protein sequence ID" value="PPE71022.1"/>
    <property type="molecule type" value="Genomic_DNA"/>
</dbReference>
<evidence type="ECO:0000313" key="2">
    <source>
        <dbReference type="EMBL" id="PPE71022.1"/>
    </source>
</evidence>
<proteinExistence type="predicted"/>
<accession>A0A2S5T7X4</accession>
<dbReference type="RefSeq" id="WP_104356283.1">
    <property type="nucleotide sequence ID" value="NZ_CP064338.1"/>
</dbReference>
<dbReference type="Proteomes" id="UP000239406">
    <property type="component" value="Unassembled WGS sequence"/>
</dbReference>
<feature type="region of interest" description="Disordered" evidence="1">
    <location>
        <begin position="187"/>
        <end position="225"/>
    </location>
</feature>
<comment type="caution">
    <text evidence="2">The sequence shown here is derived from an EMBL/GenBank/DDBJ whole genome shotgun (WGS) entry which is preliminary data.</text>
</comment>
<protein>
    <submittedName>
        <fullName evidence="2">Uncharacterized protein</fullName>
    </submittedName>
</protein>